<evidence type="ECO:0000313" key="4">
    <source>
        <dbReference type="EMBL" id="MDY0871272.1"/>
    </source>
</evidence>
<evidence type="ECO:0000259" key="3">
    <source>
        <dbReference type="SMART" id="SM00062"/>
    </source>
</evidence>
<keyword evidence="5" id="KW-1185">Reference proteome</keyword>
<evidence type="ECO:0000256" key="2">
    <source>
        <dbReference type="SAM" id="SignalP"/>
    </source>
</evidence>
<keyword evidence="1 2" id="KW-0732">Signal</keyword>
<proteinExistence type="predicted"/>
<feature type="domain" description="Solute-binding protein family 3/N-terminal" evidence="3">
    <location>
        <begin position="28"/>
        <end position="258"/>
    </location>
</feature>
<name>A0ABU5DVG1_9PROT</name>
<dbReference type="EMBL" id="JAXCLX010000001">
    <property type="protein sequence ID" value="MDY0871272.1"/>
    <property type="molecule type" value="Genomic_DNA"/>
</dbReference>
<comment type="caution">
    <text evidence="4">The sequence shown here is derived from an EMBL/GenBank/DDBJ whole genome shotgun (WGS) entry which is preliminary data.</text>
</comment>
<dbReference type="Pfam" id="PF00497">
    <property type="entry name" value="SBP_bac_3"/>
    <property type="match status" value="1"/>
</dbReference>
<dbReference type="PANTHER" id="PTHR35936">
    <property type="entry name" value="MEMBRANE-BOUND LYTIC MUREIN TRANSGLYCOSYLASE F"/>
    <property type="match status" value="1"/>
</dbReference>
<feature type="chain" id="PRO_5047259257" evidence="2">
    <location>
        <begin position="25"/>
        <end position="266"/>
    </location>
</feature>
<feature type="signal peptide" evidence="2">
    <location>
        <begin position="1"/>
        <end position="24"/>
    </location>
</feature>
<reference evidence="4 5" key="1">
    <citation type="journal article" date="2013" name="Antonie Van Leeuwenhoek">
        <title>Dongia rigui sp. nov., isolated from freshwater of a large wetland in Korea.</title>
        <authorList>
            <person name="Baik K.S."/>
            <person name="Hwang Y.M."/>
            <person name="Choi J.S."/>
            <person name="Kwon J."/>
            <person name="Seong C.N."/>
        </authorList>
    </citation>
    <scope>NUCLEOTIDE SEQUENCE [LARGE SCALE GENOMIC DNA]</scope>
    <source>
        <strain evidence="4 5">04SU4-P</strain>
    </source>
</reference>
<dbReference type="PANTHER" id="PTHR35936:SF17">
    <property type="entry name" value="ARGININE-BINDING EXTRACELLULAR PROTEIN ARTP"/>
    <property type="match status" value="1"/>
</dbReference>
<dbReference type="Proteomes" id="UP001271769">
    <property type="component" value="Unassembled WGS sequence"/>
</dbReference>
<gene>
    <name evidence="4" type="ORF">SMD31_05045</name>
</gene>
<dbReference type="InterPro" id="IPR001638">
    <property type="entry name" value="Solute-binding_3/MltF_N"/>
</dbReference>
<protein>
    <submittedName>
        <fullName evidence="4">Transporter substrate-binding domain-containing protein</fullName>
    </submittedName>
</protein>
<accession>A0ABU5DVG1</accession>
<evidence type="ECO:0000313" key="5">
    <source>
        <dbReference type="Proteomes" id="UP001271769"/>
    </source>
</evidence>
<dbReference type="SUPFAM" id="SSF53850">
    <property type="entry name" value="Periplasmic binding protein-like II"/>
    <property type="match status" value="1"/>
</dbReference>
<organism evidence="4 5">
    <name type="scientific">Dongia rigui</name>
    <dbReference type="NCBI Taxonomy" id="940149"/>
    <lineage>
        <taxon>Bacteria</taxon>
        <taxon>Pseudomonadati</taxon>
        <taxon>Pseudomonadota</taxon>
        <taxon>Alphaproteobacteria</taxon>
        <taxon>Rhodospirillales</taxon>
        <taxon>Dongiaceae</taxon>
        <taxon>Dongia</taxon>
    </lineage>
</organism>
<dbReference type="Gene3D" id="3.40.190.10">
    <property type="entry name" value="Periplasmic binding protein-like II"/>
    <property type="match status" value="2"/>
</dbReference>
<evidence type="ECO:0000256" key="1">
    <source>
        <dbReference type="ARBA" id="ARBA00022729"/>
    </source>
</evidence>
<sequence length="266" mass="29101">MKKSLFGSIVAGAIMAATAFAAQAEDKVYKVGMDQTDYPPFATKDTSGKWTGWEVDLAMAVCEAAKIKCELFPTAWDGIIPALQEGKIDFIFASMTINDDRKQQVNFTHFYYDSTTIIIGPKSDATKIDFDNPESMKGKIMGAQNATIHSKFLQKRFGSAAEIKTYDGLDTALADLAAGRVDYVQEGRSTLSPFLKSDAGKDYEEKAVVPQDPIMGEGVGAAVRKDDQDTLDKLNAAIKEVVTSGKYDEITKKYPELDGMLIKPTF</sequence>
<dbReference type="RefSeq" id="WP_320499684.1">
    <property type="nucleotide sequence ID" value="NZ_JAXCLX010000001.1"/>
</dbReference>
<dbReference type="SMART" id="SM00062">
    <property type="entry name" value="PBPb"/>
    <property type="match status" value="1"/>
</dbReference>